<keyword evidence="3 6" id="KW-0812">Transmembrane</keyword>
<dbReference type="PANTHER" id="PTHR31733">
    <property type="entry name" value="RIBONUCLEASE KAPPA"/>
    <property type="match status" value="1"/>
</dbReference>
<name>A0A9D4S4A4_DREPO</name>
<dbReference type="GO" id="GO:0004521">
    <property type="term" value="F:RNA endonuclease activity"/>
    <property type="evidence" value="ECO:0007669"/>
    <property type="project" value="InterPro"/>
</dbReference>
<evidence type="ECO:0000256" key="3">
    <source>
        <dbReference type="ARBA" id="ARBA00022692"/>
    </source>
</evidence>
<keyword evidence="5 6" id="KW-0472">Membrane</keyword>
<accession>A0A9D4S4A4</accession>
<comment type="caution">
    <text evidence="7">The sequence shown here is derived from an EMBL/GenBank/DDBJ whole genome shotgun (WGS) entry which is preliminary data.</text>
</comment>
<dbReference type="Proteomes" id="UP000828390">
    <property type="component" value="Unassembled WGS sequence"/>
</dbReference>
<reference evidence="7" key="1">
    <citation type="journal article" date="2019" name="bioRxiv">
        <title>The Genome of the Zebra Mussel, Dreissena polymorpha: A Resource for Invasive Species Research.</title>
        <authorList>
            <person name="McCartney M.A."/>
            <person name="Auch B."/>
            <person name="Kono T."/>
            <person name="Mallez S."/>
            <person name="Zhang Y."/>
            <person name="Obille A."/>
            <person name="Becker A."/>
            <person name="Abrahante J.E."/>
            <person name="Garbe J."/>
            <person name="Badalamenti J.P."/>
            <person name="Herman A."/>
            <person name="Mangelson H."/>
            <person name="Liachko I."/>
            <person name="Sullivan S."/>
            <person name="Sone E.D."/>
            <person name="Koren S."/>
            <person name="Silverstein K.A.T."/>
            <person name="Beckman K.B."/>
            <person name="Gohl D.M."/>
        </authorList>
    </citation>
    <scope>NUCLEOTIDE SEQUENCE</scope>
    <source>
        <strain evidence="7">Duluth1</strain>
        <tissue evidence="7">Whole animal</tissue>
    </source>
</reference>
<reference evidence="7" key="2">
    <citation type="submission" date="2020-11" db="EMBL/GenBank/DDBJ databases">
        <authorList>
            <person name="McCartney M.A."/>
            <person name="Auch B."/>
            <person name="Kono T."/>
            <person name="Mallez S."/>
            <person name="Becker A."/>
            <person name="Gohl D.M."/>
            <person name="Silverstein K.A.T."/>
            <person name="Koren S."/>
            <person name="Bechman K.B."/>
            <person name="Herman A."/>
            <person name="Abrahante J.E."/>
            <person name="Garbe J."/>
        </authorList>
    </citation>
    <scope>NUCLEOTIDE SEQUENCE</scope>
    <source>
        <strain evidence="7">Duluth1</strain>
        <tissue evidence="7">Whole animal</tissue>
    </source>
</reference>
<comment type="similarity">
    <text evidence="2">Belongs to the RNase K family.</text>
</comment>
<proteinExistence type="inferred from homology"/>
<organism evidence="7 8">
    <name type="scientific">Dreissena polymorpha</name>
    <name type="common">Zebra mussel</name>
    <name type="synonym">Mytilus polymorpha</name>
    <dbReference type="NCBI Taxonomy" id="45954"/>
    <lineage>
        <taxon>Eukaryota</taxon>
        <taxon>Metazoa</taxon>
        <taxon>Spiralia</taxon>
        <taxon>Lophotrochozoa</taxon>
        <taxon>Mollusca</taxon>
        <taxon>Bivalvia</taxon>
        <taxon>Autobranchia</taxon>
        <taxon>Heteroconchia</taxon>
        <taxon>Euheterodonta</taxon>
        <taxon>Imparidentia</taxon>
        <taxon>Neoheterodontei</taxon>
        <taxon>Myida</taxon>
        <taxon>Dreissenoidea</taxon>
        <taxon>Dreissenidae</taxon>
        <taxon>Dreissena</taxon>
    </lineage>
</organism>
<dbReference type="EMBL" id="JAIWYP010000001">
    <property type="protein sequence ID" value="KAH3891196.1"/>
    <property type="molecule type" value="Genomic_DNA"/>
</dbReference>
<feature type="transmembrane region" description="Helical" evidence="6">
    <location>
        <begin position="12"/>
        <end position="32"/>
    </location>
</feature>
<dbReference type="InterPro" id="IPR026770">
    <property type="entry name" value="RNase_K"/>
</dbReference>
<gene>
    <name evidence="7" type="ORF">DPMN_015286</name>
</gene>
<evidence type="ECO:0000256" key="1">
    <source>
        <dbReference type="ARBA" id="ARBA00004141"/>
    </source>
</evidence>
<evidence type="ECO:0000256" key="6">
    <source>
        <dbReference type="SAM" id="Phobius"/>
    </source>
</evidence>
<evidence type="ECO:0000313" key="7">
    <source>
        <dbReference type="EMBL" id="KAH3891196.1"/>
    </source>
</evidence>
<dbReference type="Pfam" id="PF23489">
    <property type="entry name" value="V-ATPase_su_f"/>
    <property type="match status" value="1"/>
</dbReference>
<evidence type="ECO:0000313" key="8">
    <source>
        <dbReference type="Proteomes" id="UP000828390"/>
    </source>
</evidence>
<dbReference type="GO" id="GO:0016020">
    <property type="term" value="C:membrane"/>
    <property type="evidence" value="ECO:0007669"/>
    <property type="project" value="UniProtKB-SubCell"/>
</dbReference>
<sequence>MPICGPKLSICCTLLSIWGIIQLALLGIFFQIHSPALFEDIPLKEEDWEEHNFSMSFVHEQYEKTAINCFIGAGIYVAFFIFSYCQFRMNSRTNYEQS</sequence>
<protein>
    <submittedName>
        <fullName evidence="7">Uncharacterized protein</fullName>
    </submittedName>
</protein>
<evidence type="ECO:0000256" key="2">
    <source>
        <dbReference type="ARBA" id="ARBA00008458"/>
    </source>
</evidence>
<dbReference type="InterPro" id="IPR056552">
    <property type="entry name" value="Ribonucl_Kappa"/>
</dbReference>
<keyword evidence="8" id="KW-1185">Reference proteome</keyword>
<feature type="transmembrane region" description="Helical" evidence="6">
    <location>
        <begin position="65"/>
        <end position="85"/>
    </location>
</feature>
<evidence type="ECO:0000256" key="5">
    <source>
        <dbReference type="ARBA" id="ARBA00023136"/>
    </source>
</evidence>
<keyword evidence="4 6" id="KW-1133">Transmembrane helix</keyword>
<evidence type="ECO:0000256" key="4">
    <source>
        <dbReference type="ARBA" id="ARBA00022989"/>
    </source>
</evidence>
<comment type="subcellular location">
    <subcellularLocation>
        <location evidence="1">Membrane</location>
        <topology evidence="1">Multi-pass membrane protein</topology>
    </subcellularLocation>
</comment>
<dbReference type="AlphaFoldDB" id="A0A9D4S4A4"/>